<feature type="non-terminal residue" evidence="1">
    <location>
        <position position="85"/>
    </location>
</feature>
<dbReference type="EMBL" id="BARV01034536">
    <property type="protein sequence ID" value="GAI58912.1"/>
    <property type="molecule type" value="Genomic_DNA"/>
</dbReference>
<dbReference type="AlphaFoldDB" id="X1PRM1"/>
<evidence type="ECO:0008006" key="2">
    <source>
        <dbReference type="Google" id="ProtNLM"/>
    </source>
</evidence>
<evidence type="ECO:0000313" key="1">
    <source>
        <dbReference type="EMBL" id="GAI58912.1"/>
    </source>
</evidence>
<sequence length="85" mass="9469">MQINVSQLLKEPIGSTREYEVNETIDVAGGDYVVQGEVKLVRTDRGILVKGTLQTVIEVTCGRCLSFFNCPLALNIEEEYFPTTD</sequence>
<comment type="caution">
    <text evidence="1">The sequence shown here is derived from an EMBL/GenBank/DDBJ whole genome shotgun (WGS) entry which is preliminary data.</text>
</comment>
<organism evidence="1">
    <name type="scientific">marine sediment metagenome</name>
    <dbReference type="NCBI Taxonomy" id="412755"/>
    <lineage>
        <taxon>unclassified sequences</taxon>
        <taxon>metagenomes</taxon>
        <taxon>ecological metagenomes</taxon>
    </lineage>
</organism>
<gene>
    <name evidence="1" type="ORF">S06H3_54059</name>
</gene>
<accession>X1PRM1</accession>
<proteinExistence type="predicted"/>
<protein>
    <recommendedName>
        <fullName evidence="2">DUF177 domain-containing protein</fullName>
    </recommendedName>
</protein>
<name>X1PRM1_9ZZZZ</name>
<reference evidence="1" key="1">
    <citation type="journal article" date="2014" name="Front. Microbiol.">
        <title>High frequency of phylogenetically diverse reductive dehalogenase-homologous genes in deep subseafloor sedimentary metagenomes.</title>
        <authorList>
            <person name="Kawai M."/>
            <person name="Futagami T."/>
            <person name="Toyoda A."/>
            <person name="Takaki Y."/>
            <person name="Nishi S."/>
            <person name="Hori S."/>
            <person name="Arai W."/>
            <person name="Tsubouchi T."/>
            <person name="Morono Y."/>
            <person name="Uchiyama I."/>
            <person name="Ito T."/>
            <person name="Fujiyama A."/>
            <person name="Inagaki F."/>
            <person name="Takami H."/>
        </authorList>
    </citation>
    <scope>NUCLEOTIDE SEQUENCE</scope>
    <source>
        <strain evidence="1">Expedition CK06-06</strain>
    </source>
</reference>